<organism evidence="1 2">
    <name type="scientific">Archangium gephyra</name>
    <dbReference type="NCBI Taxonomy" id="48"/>
    <lineage>
        <taxon>Bacteria</taxon>
        <taxon>Pseudomonadati</taxon>
        <taxon>Myxococcota</taxon>
        <taxon>Myxococcia</taxon>
        <taxon>Myxococcales</taxon>
        <taxon>Cystobacterineae</taxon>
        <taxon>Archangiaceae</taxon>
        <taxon>Archangium</taxon>
    </lineage>
</organism>
<evidence type="ECO:0000313" key="1">
    <source>
        <dbReference type="EMBL" id="REG24943.1"/>
    </source>
</evidence>
<evidence type="ECO:0000313" key="2">
    <source>
        <dbReference type="Proteomes" id="UP000256345"/>
    </source>
</evidence>
<dbReference type="Proteomes" id="UP000256345">
    <property type="component" value="Unassembled WGS sequence"/>
</dbReference>
<keyword evidence="2" id="KW-1185">Reference proteome</keyword>
<protein>
    <submittedName>
        <fullName evidence="1">Uncharacterized protein</fullName>
    </submittedName>
</protein>
<dbReference type="RefSeq" id="WP_116120795.1">
    <property type="nucleotide sequence ID" value="NZ_CP011509.1"/>
</dbReference>
<sequence length="58" mass="6418">MNLLKGVFGTSRNPAAHVPRISWRISEQVAHEVRGTFTLKLWDENGGRPVTLGGVTYP</sequence>
<dbReference type="EMBL" id="QUMU01000013">
    <property type="protein sequence ID" value="REG24943.1"/>
    <property type="molecule type" value="Genomic_DNA"/>
</dbReference>
<proteinExistence type="predicted"/>
<accession>A0ABX9JQY4</accession>
<reference evidence="1 2" key="1">
    <citation type="submission" date="2018-08" db="EMBL/GenBank/DDBJ databases">
        <title>Genomic Encyclopedia of Archaeal and Bacterial Type Strains, Phase II (KMG-II): from individual species to whole genera.</title>
        <authorList>
            <person name="Goeker M."/>
        </authorList>
    </citation>
    <scope>NUCLEOTIDE SEQUENCE [LARGE SCALE GENOMIC DNA]</scope>
    <source>
        <strain evidence="1 2">DSM 2261</strain>
    </source>
</reference>
<comment type="caution">
    <text evidence="1">The sequence shown here is derived from an EMBL/GenBank/DDBJ whole genome shotgun (WGS) entry which is preliminary data.</text>
</comment>
<gene>
    <name evidence="1" type="ORF">ATI61_1135</name>
</gene>
<name>A0ABX9JQY4_9BACT</name>